<evidence type="ECO:0000256" key="1">
    <source>
        <dbReference type="ARBA" id="ARBA00005061"/>
    </source>
</evidence>
<evidence type="ECO:0000256" key="6">
    <source>
        <dbReference type="PIRSR" id="PIRSR006113-1"/>
    </source>
</evidence>
<proteinExistence type="inferred from homology"/>
<reference evidence="8 9" key="1">
    <citation type="submission" date="2017-02" db="EMBL/GenBank/DDBJ databases">
        <authorList>
            <person name="Peterson S.W."/>
        </authorList>
    </citation>
    <scope>NUCLEOTIDE SEQUENCE [LARGE SCALE GENOMIC DNA]</scope>
    <source>
        <strain evidence="8 9">ATCC 17233</strain>
    </source>
</reference>
<feature type="binding site" evidence="7">
    <location>
        <position position="27"/>
    </location>
    <ligand>
        <name>Zn(2+)</name>
        <dbReference type="ChEBI" id="CHEBI:29105"/>
    </ligand>
</feature>
<comment type="catalytic activity">
    <reaction evidence="4 5">
        <text>7,8-dihydroneopterin 3'-triphosphate + H2O = 6-carboxy-5,6,7,8-tetrahydropterin + triphosphate + acetaldehyde + 2 H(+)</text>
        <dbReference type="Rhea" id="RHEA:27966"/>
        <dbReference type="ChEBI" id="CHEBI:15343"/>
        <dbReference type="ChEBI" id="CHEBI:15377"/>
        <dbReference type="ChEBI" id="CHEBI:15378"/>
        <dbReference type="ChEBI" id="CHEBI:18036"/>
        <dbReference type="ChEBI" id="CHEBI:58462"/>
        <dbReference type="ChEBI" id="CHEBI:61032"/>
        <dbReference type="EC" id="4.1.2.50"/>
    </reaction>
</comment>
<dbReference type="SUPFAM" id="SSF55620">
    <property type="entry name" value="Tetrahydrobiopterin biosynthesis enzymes-like"/>
    <property type="match status" value="1"/>
</dbReference>
<dbReference type="GO" id="GO:0046872">
    <property type="term" value="F:metal ion binding"/>
    <property type="evidence" value="ECO:0007669"/>
    <property type="project" value="UniProtKB-KW"/>
</dbReference>
<dbReference type="UniPathway" id="UPA00391"/>
<name>A0A1T4Q7M2_9FIRM</name>
<dbReference type="PANTHER" id="PTHR12589">
    <property type="entry name" value="PYRUVOYL TETRAHYDROBIOPTERIN SYNTHASE"/>
    <property type="match status" value="1"/>
</dbReference>
<feature type="active site" description="Charge relay system" evidence="6">
    <location>
        <position position="71"/>
    </location>
</feature>
<dbReference type="InterPro" id="IPR038418">
    <property type="entry name" value="6-PTP_synth/QueD_sf"/>
</dbReference>
<dbReference type="NCBIfam" id="TIGR03367">
    <property type="entry name" value="queuosine_QueD"/>
    <property type="match status" value="1"/>
</dbReference>
<dbReference type="EC" id="4.-.-.-" evidence="5"/>
<evidence type="ECO:0000256" key="2">
    <source>
        <dbReference type="ARBA" id="ARBA00008900"/>
    </source>
</evidence>
<dbReference type="PANTHER" id="PTHR12589:SF8">
    <property type="entry name" value="6-CARBOXY-5,6,7,8-TETRAHYDROPTERIN SYNTHASE"/>
    <property type="match status" value="1"/>
</dbReference>
<dbReference type="OrthoDB" id="9804698at2"/>
<feature type="binding site" evidence="7">
    <location>
        <position position="14"/>
    </location>
    <ligand>
        <name>Zn(2+)</name>
        <dbReference type="ChEBI" id="CHEBI:29105"/>
    </ligand>
</feature>
<sequence length="141" mass="16064">MYILSTKSDFDSAHFLKGYDGKCANIHGHRWTVSVDVKGNKLIESGSYRGMVVDFSDLKGSLKKLTKNLDHSLIIEENSLKEKTMEALEEEGFRIIKFPFRPTAENFAKYFYDAMSKEGYEVVKVSVYETPNNVATYMPGE</sequence>
<keyword evidence="5 7" id="KW-0862">Zinc</keyword>
<dbReference type="Proteomes" id="UP000189857">
    <property type="component" value="Unassembled WGS sequence"/>
</dbReference>
<evidence type="ECO:0000313" key="9">
    <source>
        <dbReference type="Proteomes" id="UP000189857"/>
    </source>
</evidence>
<dbReference type="GO" id="GO:0008616">
    <property type="term" value="P:tRNA queuosine(34) biosynthetic process"/>
    <property type="evidence" value="ECO:0007669"/>
    <property type="project" value="UniProtKB-KW"/>
</dbReference>
<evidence type="ECO:0000256" key="4">
    <source>
        <dbReference type="ARBA" id="ARBA00048807"/>
    </source>
</evidence>
<evidence type="ECO:0000256" key="3">
    <source>
        <dbReference type="ARBA" id="ARBA00018141"/>
    </source>
</evidence>
<feature type="binding site" evidence="7">
    <location>
        <position position="29"/>
    </location>
    <ligand>
        <name>Zn(2+)</name>
        <dbReference type="ChEBI" id="CHEBI:29105"/>
    </ligand>
</feature>
<dbReference type="EMBL" id="FUXA01000017">
    <property type="protein sequence ID" value="SJZ99729.1"/>
    <property type="molecule type" value="Genomic_DNA"/>
</dbReference>
<protein>
    <recommendedName>
        <fullName evidence="3 5">6-carboxy-5,6,7,8-tetrahydropterin synthase</fullName>
        <ecNumber evidence="5">4.-.-.-</ecNumber>
    </recommendedName>
</protein>
<keyword evidence="5" id="KW-0456">Lyase</keyword>
<keyword evidence="5" id="KW-0671">Queuosine biosynthesis</keyword>
<evidence type="ECO:0000256" key="7">
    <source>
        <dbReference type="PIRSR" id="PIRSR006113-2"/>
    </source>
</evidence>
<comment type="cofactor">
    <cofactor evidence="5 7">
        <name>Zn(2+)</name>
        <dbReference type="ChEBI" id="CHEBI:29105"/>
    </cofactor>
    <text evidence="5 7">Binds 1 zinc ion per subunit.</text>
</comment>
<dbReference type="InterPro" id="IPR007115">
    <property type="entry name" value="6-PTP_synth/QueD"/>
</dbReference>
<feature type="active site" description="Charge relay system" evidence="6">
    <location>
        <position position="129"/>
    </location>
</feature>
<dbReference type="RefSeq" id="WP_078788081.1">
    <property type="nucleotide sequence ID" value="NZ_CACZYW010000006.1"/>
</dbReference>
<evidence type="ECO:0000256" key="5">
    <source>
        <dbReference type="PIRNR" id="PIRNR006113"/>
    </source>
</evidence>
<comment type="pathway">
    <text evidence="1 5">Purine metabolism; 7-cyano-7-deazaguanine biosynthesis.</text>
</comment>
<gene>
    <name evidence="8" type="ORF">SAMN02745110_02289</name>
</gene>
<dbReference type="Pfam" id="PF01242">
    <property type="entry name" value="PTPS"/>
    <property type="match status" value="1"/>
</dbReference>
<organism evidence="8 9">
    <name type="scientific">Eubacterium ruminantium</name>
    <dbReference type="NCBI Taxonomy" id="42322"/>
    <lineage>
        <taxon>Bacteria</taxon>
        <taxon>Bacillati</taxon>
        <taxon>Bacillota</taxon>
        <taxon>Clostridia</taxon>
        <taxon>Eubacteriales</taxon>
        <taxon>Eubacteriaceae</taxon>
        <taxon>Eubacterium</taxon>
    </lineage>
</organism>
<accession>A0A1T4Q7M2</accession>
<keyword evidence="9" id="KW-1185">Reference proteome</keyword>
<comment type="similarity">
    <text evidence="2 5">Belongs to the PTPS family. QueD subfamily.</text>
</comment>
<keyword evidence="5 7" id="KW-0479">Metal-binding</keyword>
<dbReference type="PIRSF" id="PIRSF006113">
    <property type="entry name" value="PTP_synth"/>
    <property type="match status" value="1"/>
</dbReference>
<dbReference type="AlphaFoldDB" id="A0A1T4Q7M2"/>
<evidence type="ECO:0000313" key="8">
    <source>
        <dbReference type="EMBL" id="SJZ99729.1"/>
    </source>
</evidence>
<dbReference type="GO" id="GO:0070497">
    <property type="term" value="F:6-carboxytetrahydropterin synthase activity"/>
    <property type="evidence" value="ECO:0007669"/>
    <property type="project" value="UniProtKB-EC"/>
</dbReference>
<dbReference type="Gene3D" id="3.30.479.10">
    <property type="entry name" value="6-pyruvoyl tetrahydropterin synthase/QueD"/>
    <property type="match status" value="1"/>
</dbReference>
<feature type="active site" description="Proton acceptor" evidence="6">
    <location>
        <position position="23"/>
    </location>
</feature>